<reference evidence="1 2" key="1">
    <citation type="submission" date="2022-12" db="EMBL/GenBank/DDBJ databases">
        <title>Genomic features and morphological characterization of a novel Knufia sp. strain isolated from spacecraft assembly facility.</title>
        <authorList>
            <person name="Teixeira M."/>
            <person name="Chander A.M."/>
            <person name="Stajich J.E."/>
            <person name="Venkateswaran K."/>
        </authorList>
    </citation>
    <scope>NUCLEOTIDE SEQUENCE [LARGE SCALE GENOMIC DNA]</scope>
    <source>
        <strain evidence="1 2">FJI-L2-BK-P2</strain>
    </source>
</reference>
<name>A0AAN8ETV9_9EURO</name>
<protein>
    <submittedName>
        <fullName evidence="1">Uncharacterized protein</fullName>
    </submittedName>
</protein>
<evidence type="ECO:0000313" key="2">
    <source>
        <dbReference type="Proteomes" id="UP001316803"/>
    </source>
</evidence>
<organism evidence="1 2">
    <name type="scientific">Knufia fluminis</name>
    <dbReference type="NCBI Taxonomy" id="191047"/>
    <lineage>
        <taxon>Eukaryota</taxon>
        <taxon>Fungi</taxon>
        <taxon>Dikarya</taxon>
        <taxon>Ascomycota</taxon>
        <taxon>Pezizomycotina</taxon>
        <taxon>Eurotiomycetes</taxon>
        <taxon>Chaetothyriomycetidae</taxon>
        <taxon>Chaetothyriales</taxon>
        <taxon>Trichomeriaceae</taxon>
        <taxon>Knufia</taxon>
    </lineage>
</organism>
<sequence length="54" mass="5639">MPASTSLQSQQSNVNLGRESANAGLQIEQPMDTGLNFGRGGYNLPVNAGRGGYN</sequence>
<proteinExistence type="predicted"/>
<accession>A0AAN8ETV9</accession>
<comment type="caution">
    <text evidence="1">The sequence shown here is derived from an EMBL/GenBank/DDBJ whole genome shotgun (WGS) entry which is preliminary data.</text>
</comment>
<dbReference type="EMBL" id="JAKLMC020000006">
    <property type="protein sequence ID" value="KAK5955710.1"/>
    <property type="molecule type" value="Genomic_DNA"/>
</dbReference>
<keyword evidence="2" id="KW-1185">Reference proteome</keyword>
<gene>
    <name evidence="1" type="ORF">OHC33_003351</name>
</gene>
<evidence type="ECO:0000313" key="1">
    <source>
        <dbReference type="EMBL" id="KAK5955710.1"/>
    </source>
</evidence>
<dbReference type="AlphaFoldDB" id="A0AAN8ETV9"/>
<dbReference type="Proteomes" id="UP001316803">
    <property type="component" value="Unassembled WGS sequence"/>
</dbReference>